<comment type="caution">
    <text evidence="2">The sequence shown here is derived from an EMBL/GenBank/DDBJ whole genome shotgun (WGS) entry which is preliminary data.</text>
</comment>
<evidence type="ECO:0000313" key="2">
    <source>
        <dbReference type="EMBL" id="OMH84523.1"/>
    </source>
</evidence>
<accession>A0A1R1PUD9</accession>
<keyword evidence="3" id="KW-1185">Reference proteome</keyword>
<dbReference type="AlphaFoldDB" id="A0A1R1PUD9"/>
<feature type="transmembrane region" description="Helical" evidence="1">
    <location>
        <begin position="128"/>
        <end position="147"/>
    </location>
</feature>
<keyword evidence="1" id="KW-0472">Membrane</keyword>
<gene>
    <name evidence="2" type="ORF">AX774_g1951</name>
</gene>
<protein>
    <submittedName>
        <fullName evidence="2">Uncharacterized protein</fullName>
    </submittedName>
</protein>
<dbReference type="Proteomes" id="UP000188320">
    <property type="component" value="Unassembled WGS sequence"/>
</dbReference>
<dbReference type="EMBL" id="LSSK01000183">
    <property type="protein sequence ID" value="OMH84523.1"/>
    <property type="molecule type" value="Genomic_DNA"/>
</dbReference>
<keyword evidence="1" id="KW-0812">Transmembrane</keyword>
<name>A0A1R1PUD9_ZANCU</name>
<evidence type="ECO:0000256" key="1">
    <source>
        <dbReference type="SAM" id="Phobius"/>
    </source>
</evidence>
<sequence>MSQENLDVGIDPVLCFQVPLTIPICASINGMILFENGAPKSSQALYLNGTRELINCIDDTPVTNFNYTAYGTDEMCLNVGLNVLRIVSDKSGCSRNTGCNVIVSVRSMKTRSVSSGNRYKAFGSSMRFGSINTLTLFVLLMLLLLQGHV</sequence>
<keyword evidence="1" id="KW-1133">Transmembrane helix</keyword>
<evidence type="ECO:0000313" key="3">
    <source>
        <dbReference type="Proteomes" id="UP000188320"/>
    </source>
</evidence>
<reference evidence="3" key="1">
    <citation type="submission" date="2017-01" db="EMBL/GenBank/DDBJ databases">
        <authorList>
            <person name="Wang Y."/>
            <person name="White M."/>
            <person name="Kvist S."/>
            <person name="Moncalvo J.-M."/>
        </authorList>
    </citation>
    <scope>NUCLEOTIDE SEQUENCE [LARGE SCALE GENOMIC DNA]</scope>
    <source>
        <strain evidence="3">COL-18-3</strain>
    </source>
</reference>
<proteinExistence type="predicted"/>
<organism evidence="2 3">
    <name type="scientific">Zancudomyces culisetae</name>
    <name type="common">Gut fungus</name>
    <name type="synonym">Smittium culisetae</name>
    <dbReference type="NCBI Taxonomy" id="1213189"/>
    <lineage>
        <taxon>Eukaryota</taxon>
        <taxon>Fungi</taxon>
        <taxon>Fungi incertae sedis</taxon>
        <taxon>Zoopagomycota</taxon>
        <taxon>Kickxellomycotina</taxon>
        <taxon>Harpellomycetes</taxon>
        <taxon>Harpellales</taxon>
        <taxon>Legeriomycetaceae</taxon>
        <taxon>Zancudomyces</taxon>
    </lineage>
</organism>